<feature type="region of interest" description="Disordered" evidence="5">
    <location>
        <begin position="775"/>
        <end position="795"/>
    </location>
</feature>
<keyword evidence="8" id="KW-1185">Reference proteome</keyword>
<name>A0ABQ8JWG0_DERPT</name>
<dbReference type="Gene3D" id="1.10.150.50">
    <property type="entry name" value="Transcription Factor, Ets-1"/>
    <property type="match status" value="3"/>
</dbReference>
<feature type="compositionally biased region" description="Acidic residues" evidence="5">
    <location>
        <begin position="425"/>
        <end position="439"/>
    </location>
</feature>
<accession>A0ABQ8JWG0</accession>
<dbReference type="CDD" id="cd09568">
    <property type="entry name" value="SAM_liprin-alpha1_2_3_4_repeat3"/>
    <property type="match status" value="1"/>
</dbReference>
<dbReference type="CDD" id="cd09562">
    <property type="entry name" value="SAM_liprin-alpha1_2_3_4_repeat1"/>
    <property type="match status" value="1"/>
</dbReference>
<feature type="coiled-coil region" evidence="4">
    <location>
        <begin position="40"/>
        <end position="131"/>
    </location>
</feature>
<dbReference type="Pfam" id="PF25526">
    <property type="entry name" value="LIP-1"/>
    <property type="match status" value="1"/>
</dbReference>
<feature type="compositionally biased region" description="Gly residues" evidence="5">
    <location>
        <begin position="608"/>
        <end position="619"/>
    </location>
</feature>
<feature type="compositionally biased region" description="Basic residues" evidence="5">
    <location>
        <begin position="702"/>
        <end position="713"/>
    </location>
</feature>
<proteinExistence type="inferred from homology"/>
<dbReference type="PANTHER" id="PTHR12587:SF20">
    <property type="entry name" value="LIPRIN-ALPHA, ISOFORM E"/>
    <property type="match status" value="1"/>
</dbReference>
<reference evidence="7 8" key="1">
    <citation type="journal article" date="2018" name="J. Allergy Clin. Immunol.">
        <title>High-quality assembly of Dermatophagoides pteronyssinus genome and transcriptome reveals a wide range of novel allergens.</title>
        <authorList>
            <person name="Liu X.Y."/>
            <person name="Yang K.Y."/>
            <person name="Wang M.Q."/>
            <person name="Kwok J.S."/>
            <person name="Zeng X."/>
            <person name="Yang Z."/>
            <person name="Xiao X.J."/>
            <person name="Lau C.P."/>
            <person name="Li Y."/>
            <person name="Huang Z.M."/>
            <person name="Ba J.G."/>
            <person name="Yim A.K."/>
            <person name="Ouyang C.Y."/>
            <person name="Ngai S.M."/>
            <person name="Chan T.F."/>
            <person name="Leung E.L."/>
            <person name="Liu L."/>
            <person name="Liu Z.G."/>
            <person name="Tsui S.K."/>
        </authorList>
    </citation>
    <scope>NUCLEOTIDE SEQUENCE [LARGE SCALE GENOMIC DNA]</scope>
    <source>
        <strain evidence="7">Derp</strain>
    </source>
</reference>
<comment type="caution">
    <text evidence="7">The sequence shown here is derived from an EMBL/GenBank/DDBJ whole genome shotgun (WGS) entry which is preliminary data.</text>
</comment>
<feature type="coiled-coil region" evidence="4">
    <location>
        <begin position="510"/>
        <end position="537"/>
    </location>
</feature>
<dbReference type="InterPro" id="IPR013761">
    <property type="entry name" value="SAM/pointed_sf"/>
</dbReference>
<protein>
    <submittedName>
        <fullName evidence="7">Syd-2p</fullName>
    </submittedName>
</protein>
<feature type="coiled-coil region" evidence="4">
    <location>
        <begin position="182"/>
        <end position="216"/>
    </location>
</feature>
<feature type="region of interest" description="Disordered" evidence="5">
    <location>
        <begin position="231"/>
        <end position="264"/>
    </location>
</feature>
<evidence type="ECO:0000313" key="7">
    <source>
        <dbReference type="EMBL" id="KAH9426862.1"/>
    </source>
</evidence>
<feature type="region of interest" description="Disordered" evidence="5">
    <location>
        <begin position="397"/>
        <end position="445"/>
    </location>
</feature>
<evidence type="ECO:0000256" key="5">
    <source>
        <dbReference type="SAM" id="MobiDB-lite"/>
    </source>
</evidence>
<dbReference type="PANTHER" id="PTHR12587">
    <property type="entry name" value="LAR INTERACTING PROTEIN LIP -RELATED PROTEIN"/>
    <property type="match status" value="1"/>
</dbReference>
<dbReference type="InterPro" id="IPR001660">
    <property type="entry name" value="SAM"/>
</dbReference>
<evidence type="ECO:0000256" key="3">
    <source>
        <dbReference type="ARBA" id="ARBA00023054"/>
    </source>
</evidence>
<evidence type="ECO:0000256" key="4">
    <source>
        <dbReference type="SAM" id="Coils"/>
    </source>
</evidence>
<dbReference type="InterPro" id="IPR037620">
    <property type="entry name" value="LIP-1_SAM_1"/>
</dbReference>
<feature type="domain" description="SAM" evidence="6">
    <location>
        <begin position="1312"/>
        <end position="1381"/>
    </location>
</feature>
<dbReference type="InterPro" id="IPR037621">
    <property type="entry name" value="LIP-1_SAM_2"/>
</dbReference>
<keyword evidence="3 4" id="KW-0175">Coiled coil</keyword>
<dbReference type="InterPro" id="IPR029515">
    <property type="entry name" value="Liprin"/>
</dbReference>
<evidence type="ECO:0000256" key="1">
    <source>
        <dbReference type="ARBA" id="ARBA00007026"/>
    </source>
</evidence>
<evidence type="ECO:0000256" key="2">
    <source>
        <dbReference type="ARBA" id="ARBA00022737"/>
    </source>
</evidence>
<dbReference type="Pfam" id="PF07647">
    <property type="entry name" value="SAM_2"/>
    <property type="match status" value="1"/>
</dbReference>
<feature type="compositionally biased region" description="Polar residues" evidence="5">
    <location>
        <begin position="244"/>
        <end position="264"/>
    </location>
</feature>
<dbReference type="SMART" id="SM00454">
    <property type="entry name" value="SAM"/>
    <property type="match status" value="3"/>
</dbReference>
<comment type="similarity">
    <text evidence="1">Belongs to the liprin family. Liprin-alpha subfamily.</text>
</comment>
<feature type="region of interest" description="Disordered" evidence="5">
    <location>
        <begin position="602"/>
        <end position="676"/>
    </location>
</feature>
<dbReference type="InterPro" id="IPR037622">
    <property type="entry name" value="LIP-1_SAM_3"/>
</dbReference>
<feature type="domain" description="SAM" evidence="6">
    <location>
        <begin position="1212"/>
        <end position="1269"/>
    </location>
</feature>
<dbReference type="SUPFAM" id="SSF47769">
    <property type="entry name" value="SAM/Pointed domain"/>
    <property type="match status" value="3"/>
</dbReference>
<sequence length="1418" mass="158949">MWSMMCDVMPTISEDGITQRTGQFGATSAVGDEANFEQLMVNMLDERDKLMESLRETQDELNEIKAKLIEVEKERDSLQRQLSSHMPQEFTSLTRELNQAREQLLEKNEEIQELKAERNNTRLLLEHLECLVSRHERSLRMTVVKRQTQSPAGVSSEVEVLKALKSLFEHHKALDEKVRERLRVTLEKVSTLEDELSQANEELNKSRQMQLQQQQQIENLMLESKIRYKESAANNDQQSDKKSSTTNNQTLNNENKSNDSDASTTRLRELQSLIDKQNNDMIALRNRSVELTAKLKDYEDRIVKQDKEMAQLKEDNIRMSRDMKENLAQKEDQEERIATLEQRYLHAQRESTSLHDNNEKLQRELINKEAQLRILEDKLNSLKDEIRMLTEKKKFKRKNKRSFRLEGENGQIINNQDGDALNDEKDQDDTDASDSDELSEERKRSYDERILRLEQQLEEKGAELNRARQREKMNEDHNQRLSATVDKLLAESNERLQLHLKERMSALEDKNTMTQELERIRNLLDETQMEKGKILQELSKMRIEMENIASQQQSQRGMSPSSVMARFHHSSSFLNHHQTTNVTAAATSSALSSPLSSDAASLSTAKHVGGGSSHTGGGSTPSSVVQAASSTATKQETAGETQAVAKIDQDHRISPIAADSHTVDADSRSQINNESNPFEDIDQQLDQIISSSAAAISQPHLHQSHHHMPTSHHSHTDPQTLAIMLQEQLDAINNEIRLIQEEKQSTEQRTEELESQVGSIDSHMNNYFTGLGSSHFGTGLSPPHSGTSTPKSPSTSMAIMNAASMSHFYPTITPGHRQPSYAGMTSERDAFSHYASPHHLAGYTNPNWNSSNSSLPTDVYQRAYKTNQGNQMNPYVLDTIDQSPRHSSPKSSQPSNMNFVGSAAMESMNNNAATMGNSQKSPYNQRVINVSNMSDYATIGSPVGGNYQSVNTLISPTGSTVSSMPYSPYGYINPTSFGSNTLNSISSTGSTTTPTTKKKLKSSLVGRLFSSSSLSKKSSSTDKLKLQNTMTSQNQLHQTMLTNPSNSFYGIGVANSPSFASDYSDYMSHGELYASVTSSASSILASPVATRADYDRRTKKKHELLAESMKACTPFALWNGPTIVAWLELWVGMPAWYVAACRANVKSGAIMSALSDTEIQREIGISNPLHRLKLRLAIQEMVTLTSPSAAAKPTVTTGLAYGEMNHEWIGNEWLPSLGLSQYRSTFMECLVDARMLGHLSKKDIRTHLKMVDAFHRTSLQYGIACLKKLNYDRKQLEDRRRNSEHDIIGLFMVVQFIISNDDFIEFSDVLVWSNERLIRWASDVGLKEYANNLTETGVHGALIALDDTFDVNHMAMALQIPPQNVQTRQILENAFNELLINGTERRPNNKICTGGGSSSSTSAGRASAIVAIEPDRLV</sequence>
<keyword evidence="2" id="KW-0677">Repeat</keyword>
<feature type="domain" description="SAM" evidence="6">
    <location>
        <begin position="1118"/>
        <end position="1184"/>
    </location>
</feature>
<dbReference type="Pfam" id="PF00536">
    <property type="entry name" value="SAM_1"/>
    <property type="match status" value="1"/>
</dbReference>
<feature type="compositionally biased region" description="Low complexity" evidence="5">
    <location>
        <begin position="781"/>
        <end position="795"/>
    </location>
</feature>
<evidence type="ECO:0000259" key="6">
    <source>
        <dbReference type="PROSITE" id="PS50105"/>
    </source>
</evidence>
<dbReference type="CDD" id="cd09565">
    <property type="entry name" value="SAM_liprin-alpha1_2_3_4_repeat2"/>
    <property type="match status" value="1"/>
</dbReference>
<reference evidence="7 8" key="2">
    <citation type="journal article" date="2022" name="Mol. Biol. Evol.">
        <title>Comparative Genomics Reveals Insights into the Divergent Evolution of Astigmatic Mites and Household Pest Adaptations.</title>
        <authorList>
            <person name="Xiong Q."/>
            <person name="Wan A.T."/>
            <person name="Liu X."/>
            <person name="Fung C.S."/>
            <person name="Xiao X."/>
            <person name="Malainual N."/>
            <person name="Hou J."/>
            <person name="Wang L."/>
            <person name="Wang M."/>
            <person name="Yang K.Y."/>
            <person name="Cui Y."/>
            <person name="Leung E.L."/>
            <person name="Nong W."/>
            <person name="Shin S.K."/>
            <person name="Au S.W."/>
            <person name="Jeong K.Y."/>
            <person name="Chew F.T."/>
            <person name="Hui J.H."/>
            <person name="Leung T.F."/>
            <person name="Tungtrongchitr A."/>
            <person name="Zhong N."/>
            <person name="Liu Z."/>
            <person name="Tsui S.K."/>
        </authorList>
    </citation>
    <scope>NUCLEOTIDE SEQUENCE [LARGE SCALE GENOMIC DNA]</scope>
    <source>
        <strain evidence="7">Derp</strain>
    </source>
</reference>
<feature type="compositionally biased region" description="Low complexity" evidence="5">
    <location>
        <begin position="620"/>
        <end position="633"/>
    </location>
</feature>
<feature type="coiled-coil region" evidence="4">
    <location>
        <begin position="722"/>
        <end position="756"/>
    </location>
</feature>
<dbReference type="InterPro" id="IPR057892">
    <property type="entry name" value="LIP-1_CC2"/>
</dbReference>
<dbReference type="EMBL" id="NJHN03000008">
    <property type="protein sequence ID" value="KAH9426862.1"/>
    <property type="molecule type" value="Genomic_DNA"/>
</dbReference>
<evidence type="ECO:0000313" key="8">
    <source>
        <dbReference type="Proteomes" id="UP000887458"/>
    </source>
</evidence>
<organism evidence="7 8">
    <name type="scientific">Dermatophagoides pteronyssinus</name>
    <name type="common">European house dust mite</name>
    <dbReference type="NCBI Taxonomy" id="6956"/>
    <lineage>
        <taxon>Eukaryota</taxon>
        <taxon>Metazoa</taxon>
        <taxon>Ecdysozoa</taxon>
        <taxon>Arthropoda</taxon>
        <taxon>Chelicerata</taxon>
        <taxon>Arachnida</taxon>
        <taxon>Acari</taxon>
        <taxon>Acariformes</taxon>
        <taxon>Sarcoptiformes</taxon>
        <taxon>Astigmata</taxon>
        <taxon>Psoroptidia</taxon>
        <taxon>Analgoidea</taxon>
        <taxon>Pyroglyphidae</taxon>
        <taxon>Dermatophagoidinae</taxon>
        <taxon>Dermatophagoides</taxon>
    </lineage>
</organism>
<dbReference type="Proteomes" id="UP000887458">
    <property type="component" value="Unassembled WGS sequence"/>
</dbReference>
<dbReference type="PROSITE" id="PS50105">
    <property type="entry name" value="SAM_DOMAIN"/>
    <property type="match status" value="3"/>
</dbReference>
<gene>
    <name evidence="7" type="primary">syd-2</name>
    <name evidence="7" type="ORF">DERP_002962</name>
</gene>
<feature type="region of interest" description="Disordered" evidence="5">
    <location>
        <begin position="696"/>
        <end position="716"/>
    </location>
</feature>